<reference evidence="2" key="1">
    <citation type="submission" date="2019-02" db="EMBL/GenBank/DDBJ databases">
        <authorList>
            <person name="Gruber-Vodicka R. H."/>
            <person name="Seah K. B. B."/>
        </authorList>
    </citation>
    <scope>NUCLEOTIDE SEQUENCE</scope>
    <source>
        <strain evidence="2">BECK_BZ131</strain>
    </source>
</reference>
<dbReference type="Pfam" id="PF10047">
    <property type="entry name" value="DUF2281"/>
    <property type="match status" value="1"/>
</dbReference>
<evidence type="ECO:0000259" key="1">
    <source>
        <dbReference type="Pfam" id="PF10047"/>
    </source>
</evidence>
<gene>
    <name evidence="2" type="ORF">BECKFW1821C_GA0114237_103233</name>
</gene>
<sequence length="74" mass="8220">MTTAQAIAQHVETLPEAAQREVLDFVEFIESRIGPNAVRETDAGWSTFSLACAMRGMEDEPSPYTVADIKESFR</sequence>
<proteinExistence type="predicted"/>
<dbReference type="InterPro" id="IPR018739">
    <property type="entry name" value="DUF2281"/>
</dbReference>
<dbReference type="EMBL" id="CAADFE010000032">
    <property type="protein sequence ID" value="VFJ72184.1"/>
    <property type="molecule type" value="Genomic_DNA"/>
</dbReference>
<evidence type="ECO:0000313" key="2">
    <source>
        <dbReference type="EMBL" id="VFJ72184.1"/>
    </source>
</evidence>
<feature type="domain" description="DUF2281" evidence="1">
    <location>
        <begin position="7"/>
        <end position="57"/>
    </location>
</feature>
<organism evidence="2">
    <name type="scientific">Candidatus Kentrum sp. FW</name>
    <dbReference type="NCBI Taxonomy" id="2126338"/>
    <lineage>
        <taxon>Bacteria</taxon>
        <taxon>Pseudomonadati</taxon>
        <taxon>Pseudomonadota</taxon>
        <taxon>Gammaproteobacteria</taxon>
        <taxon>Candidatus Kentrum</taxon>
    </lineage>
</organism>
<protein>
    <recommendedName>
        <fullName evidence="1">DUF2281 domain-containing protein</fullName>
    </recommendedName>
</protein>
<dbReference type="AlphaFoldDB" id="A0A450TU18"/>
<accession>A0A450TU18</accession>
<name>A0A450TU18_9GAMM</name>